<name>A0ABM8VXF6_GIGMA</name>
<evidence type="ECO:0000259" key="3">
    <source>
        <dbReference type="PROSITE" id="PS50862"/>
    </source>
</evidence>
<evidence type="ECO:0000256" key="2">
    <source>
        <dbReference type="ARBA" id="ARBA00047639"/>
    </source>
</evidence>
<evidence type="ECO:0000313" key="4">
    <source>
        <dbReference type="EMBL" id="CAG8470855.1"/>
    </source>
</evidence>
<reference evidence="4 5" key="1">
    <citation type="submission" date="2021-06" db="EMBL/GenBank/DDBJ databases">
        <authorList>
            <person name="Kallberg Y."/>
            <person name="Tangrot J."/>
            <person name="Rosling A."/>
        </authorList>
    </citation>
    <scope>NUCLEOTIDE SEQUENCE [LARGE SCALE GENOMIC DNA]</scope>
    <source>
        <strain evidence="4 5">120-4 pot B 10/14</strain>
    </source>
</reference>
<dbReference type="EC" id="6.1.1.21" evidence="1"/>
<evidence type="ECO:0000256" key="1">
    <source>
        <dbReference type="ARBA" id="ARBA00012815"/>
    </source>
</evidence>
<dbReference type="InterPro" id="IPR006195">
    <property type="entry name" value="aa-tRNA-synth_II"/>
</dbReference>
<comment type="caution">
    <text evidence="4">The sequence shown here is derived from an EMBL/GenBank/DDBJ whole genome shotgun (WGS) entry which is preliminary data.</text>
</comment>
<comment type="catalytic activity">
    <reaction evidence="2">
        <text>tRNA(His) + L-histidine + ATP = L-histidyl-tRNA(His) + AMP + diphosphate + H(+)</text>
        <dbReference type="Rhea" id="RHEA:17313"/>
        <dbReference type="Rhea" id="RHEA-COMP:9665"/>
        <dbReference type="Rhea" id="RHEA-COMP:9689"/>
        <dbReference type="ChEBI" id="CHEBI:15378"/>
        <dbReference type="ChEBI" id="CHEBI:30616"/>
        <dbReference type="ChEBI" id="CHEBI:33019"/>
        <dbReference type="ChEBI" id="CHEBI:57595"/>
        <dbReference type="ChEBI" id="CHEBI:78442"/>
        <dbReference type="ChEBI" id="CHEBI:78527"/>
        <dbReference type="ChEBI" id="CHEBI:456215"/>
        <dbReference type="EC" id="6.1.1.21"/>
    </reaction>
</comment>
<dbReference type="Proteomes" id="UP000789901">
    <property type="component" value="Unassembled WGS sequence"/>
</dbReference>
<keyword evidence="5" id="KW-1185">Reference proteome</keyword>
<dbReference type="Gene3D" id="3.40.50.300">
    <property type="entry name" value="P-loop containing nucleotide triphosphate hydrolases"/>
    <property type="match status" value="1"/>
</dbReference>
<dbReference type="Pfam" id="PF13393">
    <property type="entry name" value="tRNA-synt_His"/>
    <property type="match status" value="1"/>
</dbReference>
<proteinExistence type="predicted"/>
<sequence>MFRYERPQKGRYREFWQLGVELVNAAGIMADFQILQLVREILEGDRPIQEKYKQKLKAFLAQTNLDLCSDCQRRDKNYWLKLKQILETNNFSYQYDNHLVRGLDYYTGLVFEINLGEEKSLVGGGRYDHLAEELGGINLPAIGFAMGIDRLVNYCEKKQLLKIMLEKNFLVDYNLELKSKPNIPQIINYYQPRLLVLLREEIRVKDCQKSQEFVDKIFAFLQVIKTEKGPTAYPVIALKNLVFYLHKNNNLVEVKGELRTASEHSVLFSTSFPSTTSQDIALTFDDIGGYKSAKKGLKITIKAIKNPKKKHVTRGIVLYGPPGTGKTLLAQAFAKEIEMPFYFASGSDLKTNRLGTELGANESKLFALFEQVNDYRKKQKLKKVILFIDEFDNMSGKIFDSLEGIGGNLISGGERGFGSGGTELKELMGGGKYSKSHPEEKFTPSLKECGEVISKTLSEKKFYFVGADVEEIIKLLPNFKEDEEPIDEKVIKSCIEDFCSEKITNRKKEPNPFGGRNNFLSSGGFVSTSNF</sequence>
<dbReference type="PANTHER" id="PTHR43707">
    <property type="entry name" value="HISTIDYL-TRNA SYNTHETASE"/>
    <property type="match status" value="1"/>
</dbReference>
<evidence type="ECO:0000313" key="5">
    <source>
        <dbReference type="Proteomes" id="UP000789901"/>
    </source>
</evidence>
<dbReference type="Gene3D" id="3.30.930.10">
    <property type="entry name" value="Bira Bifunctional Protein, Domain 2"/>
    <property type="match status" value="2"/>
</dbReference>
<feature type="domain" description="Aminoacyl-transfer RNA synthetases class-II family profile" evidence="3">
    <location>
        <begin position="1"/>
        <end position="181"/>
    </location>
</feature>
<dbReference type="InterPro" id="IPR045864">
    <property type="entry name" value="aa-tRNA-synth_II/BPL/LPL"/>
</dbReference>
<dbReference type="InterPro" id="IPR027417">
    <property type="entry name" value="P-loop_NTPase"/>
</dbReference>
<dbReference type="PROSITE" id="PS50862">
    <property type="entry name" value="AA_TRNA_LIGASE_II"/>
    <property type="match status" value="1"/>
</dbReference>
<gene>
    <name evidence="4" type="ORF">GMARGA_LOCUS770</name>
</gene>
<protein>
    <recommendedName>
        <fullName evidence="1">histidine--tRNA ligase</fullName>
        <ecNumber evidence="1">6.1.1.21</ecNumber>
    </recommendedName>
</protein>
<dbReference type="SUPFAM" id="SSF55681">
    <property type="entry name" value="Class II aaRS and biotin synthetases"/>
    <property type="match status" value="1"/>
</dbReference>
<organism evidence="4 5">
    <name type="scientific">Gigaspora margarita</name>
    <dbReference type="NCBI Taxonomy" id="4874"/>
    <lineage>
        <taxon>Eukaryota</taxon>
        <taxon>Fungi</taxon>
        <taxon>Fungi incertae sedis</taxon>
        <taxon>Mucoromycota</taxon>
        <taxon>Glomeromycotina</taxon>
        <taxon>Glomeromycetes</taxon>
        <taxon>Diversisporales</taxon>
        <taxon>Gigasporaceae</taxon>
        <taxon>Gigaspora</taxon>
    </lineage>
</organism>
<dbReference type="InterPro" id="IPR003593">
    <property type="entry name" value="AAA+_ATPase"/>
</dbReference>
<dbReference type="InterPro" id="IPR004516">
    <property type="entry name" value="HisRS/HisZ"/>
</dbReference>
<dbReference type="InterPro" id="IPR041715">
    <property type="entry name" value="HisRS-like_core"/>
</dbReference>
<dbReference type="EMBL" id="CAJVQB010000148">
    <property type="protein sequence ID" value="CAG8470855.1"/>
    <property type="molecule type" value="Genomic_DNA"/>
</dbReference>
<accession>A0ABM8VXF6</accession>
<dbReference type="InterPro" id="IPR003959">
    <property type="entry name" value="ATPase_AAA_core"/>
</dbReference>
<dbReference type="SUPFAM" id="SSF52540">
    <property type="entry name" value="P-loop containing nucleoside triphosphate hydrolases"/>
    <property type="match status" value="1"/>
</dbReference>
<dbReference type="PANTHER" id="PTHR43707:SF1">
    <property type="entry name" value="HISTIDINE--TRNA LIGASE, MITOCHONDRIAL-RELATED"/>
    <property type="match status" value="1"/>
</dbReference>
<dbReference type="Pfam" id="PF00004">
    <property type="entry name" value="AAA"/>
    <property type="match status" value="1"/>
</dbReference>
<dbReference type="SMART" id="SM00382">
    <property type="entry name" value="AAA"/>
    <property type="match status" value="1"/>
</dbReference>